<reference evidence="1 2" key="1">
    <citation type="submission" date="2019-02" db="EMBL/GenBank/DDBJ databases">
        <title>Deep-cultivation of Planctomycetes and their phenomic and genomic characterization uncovers novel biology.</title>
        <authorList>
            <person name="Wiegand S."/>
            <person name="Jogler M."/>
            <person name="Boedeker C."/>
            <person name="Pinto D."/>
            <person name="Vollmers J."/>
            <person name="Rivas-Marin E."/>
            <person name="Kohn T."/>
            <person name="Peeters S.H."/>
            <person name="Heuer A."/>
            <person name="Rast P."/>
            <person name="Oberbeckmann S."/>
            <person name="Bunk B."/>
            <person name="Jeske O."/>
            <person name="Meyerdierks A."/>
            <person name="Storesund J.E."/>
            <person name="Kallscheuer N."/>
            <person name="Luecker S."/>
            <person name="Lage O.M."/>
            <person name="Pohl T."/>
            <person name="Merkel B.J."/>
            <person name="Hornburger P."/>
            <person name="Mueller R.-W."/>
            <person name="Bruemmer F."/>
            <person name="Labrenz M."/>
            <person name="Spormann A.M."/>
            <person name="Op den Camp H."/>
            <person name="Overmann J."/>
            <person name="Amann R."/>
            <person name="Jetten M.S.M."/>
            <person name="Mascher T."/>
            <person name="Medema M.H."/>
            <person name="Devos D.P."/>
            <person name="Kaster A.-K."/>
            <person name="Ovreas L."/>
            <person name="Rohde M."/>
            <person name="Galperin M.Y."/>
            <person name="Jogler C."/>
        </authorList>
    </citation>
    <scope>NUCLEOTIDE SEQUENCE [LARGE SCALE GENOMIC DNA]</scope>
    <source>
        <strain evidence="1 2">Pla85_3_4</strain>
    </source>
</reference>
<dbReference type="EMBL" id="CP036433">
    <property type="protein sequence ID" value="QDU96128.1"/>
    <property type="molecule type" value="Genomic_DNA"/>
</dbReference>
<dbReference type="OrthoDB" id="8526978at2"/>
<evidence type="ECO:0008006" key="3">
    <source>
        <dbReference type="Google" id="ProtNLM"/>
    </source>
</evidence>
<protein>
    <recommendedName>
        <fullName evidence="3">Amino acid kinase family protein</fullName>
    </recommendedName>
</protein>
<dbReference type="SUPFAM" id="SSF53633">
    <property type="entry name" value="Carbamate kinase-like"/>
    <property type="match status" value="1"/>
</dbReference>
<evidence type="ECO:0000313" key="2">
    <source>
        <dbReference type="Proteomes" id="UP000317648"/>
    </source>
</evidence>
<dbReference type="RefSeq" id="WP_145054795.1">
    <property type="nucleotide sequence ID" value="NZ_CP036433.1"/>
</dbReference>
<dbReference type="InterPro" id="IPR036393">
    <property type="entry name" value="AceGlu_kinase-like_sf"/>
</dbReference>
<dbReference type="Gene3D" id="3.40.1160.10">
    <property type="entry name" value="Acetylglutamate kinase-like"/>
    <property type="match status" value="1"/>
</dbReference>
<accession>A0A518DWC0</accession>
<proteinExistence type="predicted"/>
<dbReference type="KEGG" id="lcre:Pla8534_39470"/>
<sequence length="204" mass="21943">MTPDARPQSPLRVVKVGGSLLAAAKLGPRLASWLRTLPGSTVLIAGGGQLADAIRFYDERQALGQAVSHALCIGLLSTSAQVLRALLPELPQLTESADLRFLGESGRSQAVIFDPCRWLQTEEPHQPPRPLPCDWRVTSDSIAARLAGVLDADACWLLKATPPPGERASLQELADRGYVDAWLPQLTSIPPVHCLALPGPLRDR</sequence>
<gene>
    <name evidence="1" type="ORF">Pla8534_39470</name>
</gene>
<dbReference type="AlphaFoldDB" id="A0A518DWC0"/>
<organism evidence="1 2">
    <name type="scientific">Lignipirellula cremea</name>
    <dbReference type="NCBI Taxonomy" id="2528010"/>
    <lineage>
        <taxon>Bacteria</taxon>
        <taxon>Pseudomonadati</taxon>
        <taxon>Planctomycetota</taxon>
        <taxon>Planctomycetia</taxon>
        <taxon>Pirellulales</taxon>
        <taxon>Pirellulaceae</taxon>
        <taxon>Lignipirellula</taxon>
    </lineage>
</organism>
<keyword evidence="2" id="KW-1185">Reference proteome</keyword>
<evidence type="ECO:0000313" key="1">
    <source>
        <dbReference type="EMBL" id="QDU96128.1"/>
    </source>
</evidence>
<name>A0A518DWC0_9BACT</name>
<dbReference type="Proteomes" id="UP000317648">
    <property type="component" value="Chromosome"/>
</dbReference>